<name>A0A8T9ZWQ8_9HEMI</name>
<evidence type="ECO:0000256" key="1">
    <source>
        <dbReference type="SAM" id="Phobius"/>
    </source>
</evidence>
<geneLocation type="mitochondrion" evidence="2"/>
<evidence type="ECO:0000313" key="2">
    <source>
        <dbReference type="EMBL" id="UPL65361.1"/>
    </source>
</evidence>
<dbReference type="AlphaFoldDB" id="A0A8T9ZWQ8"/>
<feature type="transmembrane region" description="Helical" evidence="1">
    <location>
        <begin position="78"/>
        <end position="98"/>
    </location>
</feature>
<protein>
    <submittedName>
        <fullName evidence="2">NADH dehydrogenase subunit 6</fullName>
    </submittedName>
</protein>
<keyword evidence="1" id="KW-1133">Transmembrane helix</keyword>
<sequence>MNLMMSFMTSLSIIFLFVSHPLAMGLIIILQTTTISIITGLMLKSFWFSYIIMIIMLSGMLVLFIYMASIASNEKMMFSFKLLFTFMIMMMLLMSEIYSTEEYKLMNMNNYLSMTLNVLFNNVMITIIMILYLFFTMIVVSKIVNIHEGPLRMKK</sequence>
<feature type="transmembrane region" description="Helical" evidence="1">
    <location>
        <begin position="46"/>
        <end position="66"/>
    </location>
</feature>
<proteinExistence type="predicted"/>
<organism evidence="2">
    <name type="scientific">Meschia woodwardi</name>
    <dbReference type="NCBI Taxonomy" id="2813447"/>
    <lineage>
        <taxon>Eukaryota</taxon>
        <taxon>Metazoa</taxon>
        <taxon>Ecdysozoa</taxon>
        <taxon>Arthropoda</taxon>
        <taxon>Hexapoda</taxon>
        <taxon>Insecta</taxon>
        <taxon>Pterygota</taxon>
        <taxon>Neoptera</taxon>
        <taxon>Paraneoptera</taxon>
        <taxon>Hemiptera</taxon>
        <taxon>Heteroptera</taxon>
        <taxon>Panheteroptera</taxon>
        <taxon>Pentatomomorpha</taxon>
        <taxon>Lygaeoidea</taxon>
        <taxon>Meschiidae</taxon>
        <taxon>Meschia</taxon>
    </lineage>
</organism>
<accession>A0A8T9ZWQ8</accession>
<reference evidence="2" key="1">
    <citation type="journal article" date="2022" name="Cladistics">
        <title>Diversification of the phytophagous lineages of true bugs (Insecta: Hemiptera: Heteroptera) shortly after that of the flowering plants.</title>
        <authorList>
            <person name="Ye F."/>
            <person name="Kment P."/>
            <person name="Redei D."/>
            <person name="Luo J.Y."/>
            <person name="Wang Y.H."/>
            <person name="Kuechler S.M."/>
            <person name="Zhang W.W."/>
            <person name="Chen P.P."/>
            <person name="Wu H.Y."/>
            <person name="Wu Y.Z."/>
            <person name="Sun X.Y."/>
            <person name="Ding L."/>
            <person name="Wang Y.R."/>
            <person name="Xie Q."/>
        </authorList>
    </citation>
    <scope>NUCLEOTIDE SEQUENCE</scope>
</reference>
<feature type="transmembrane region" description="Helical" evidence="1">
    <location>
        <begin position="118"/>
        <end position="144"/>
    </location>
</feature>
<keyword evidence="2" id="KW-0496">Mitochondrion</keyword>
<keyword evidence="1" id="KW-0472">Membrane</keyword>
<dbReference type="EMBL" id="MW619650">
    <property type="protein sequence ID" value="UPL65361.1"/>
    <property type="molecule type" value="Genomic_DNA"/>
</dbReference>
<keyword evidence="1" id="KW-0812">Transmembrane</keyword>